<organism evidence="2 3">
    <name type="scientific">Saccharopolyspora taberi</name>
    <dbReference type="NCBI Taxonomy" id="60895"/>
    <lineage>
        <taxon>Bacteria</taxon>
        <taxon>Bacillati</taxon>
        <taxon>Actinomycetota</taxon>
        <taxon>Actinomycetes</taxon>
        <taxon>Pseudonocardiales</taxon>
        <taxon>Pseudonocardiaceae</taxon>
        <taxon>Saccharopolyspora</taxon>
    </lineage>
</organism>
<comment type="caution">
    <text evidence="2">The sequence shown here is derived from an EMBL/GenBank/DDBJ whole genome shotgun (WGS) entry which is preliminary data.</text>
</comment>
<dbReference type="PROSITE" id="PS50943">
    <property type="entry name" value="HTH_CROC1"/>
    <property type="match status" value="1"/>
</dbReference>
<dbReference type="EMBL" id="BAAAUX010000010">
    <property type="protein sequence ID" value="GAA2783569.1"/>
    <property type="molecule type" value="Genomic_DNA"/>
</dbReference>
<proteinExistence type="predicted"/>
<evidence type="ECO:0000313" key="2">
    <source>
        <dbReference type="EMBL" id="GAA2783569.1"/>
    </source>
</evidence>
<dbReference type="Pfam" id="PF13560">
    <property type="entry name" value="HTH_31"/>
    <property type="match status" value="1"/>
</dbReference>
<gene>
    <name evidence="2" type="ORF">GCM10010470_16930</name>
</gene>
<dbReference type="CDD" id="cd00093">
    <property type="entry name" value="HTH_XRE"/>
    <property type="match status" value="1"/>
</dbReference>
<dbReference type="Proteomes" id="UP001500979">
    <property type="component" value="Unassembled WGS sequence"/>
</dbReference>
<evidence type="ECO:0000313" key="3">
    <source>
        <dbReference type="Proteomes" id="UP001500979"/>
    </source>
</evidence>
<reference evidence="2 3" key="1">
    <citation type="journal article" date="2019" name="Int. J. Syst. Evol. Microbiol.">
        <title>The Global Catalogue of Microorganisms (GCM) 10K type strain sequencing project: providing services to taxonomists for standard genome sequencing and annotation.</title>
        <authorList>
            <consortium name="The Broad Institute Genomics Platform"/>
            <consortium name="The Broad Institute Genome Sequencing Center for Infectious Disease"/>
            <person name="Wu L."/>
            <person name="Ma J."/>
        </authorList>
    </citation>
    <scope>NUCLEOTIDE SEQUENCE [LARGE SCALE GENOMIC DNA]</scope>
    <source>
        <strain evidence="2 3">JCM 9383</strain>
    </source>
</reference>
<dbReference type="InterPro" id="IPR010982">
    <property type="entry name" value="Lambda_DNA-bd_dom_sf"/>
</dbReference>
<dbReference type="InterPro" id="IPR043917">
    <property type="entry name" value="DUF5753"/>
</dbReference>
<accession>A0ABN3V8V9</accession>
<dbReference type="SMART" id="SM00530">
    <property type="entry name" value="HTH_XRE"/>
    <property type="match status" value="1"/>
</dbReference>
<dbReference type="InterPro" id="IPR001387">
    <property type="entry name" value="Cro/C1-type_HTH"/>
</dbReference>
<dbReference type="Gene3D" id="1.10.260.40">
    <property type="entry name" value="lambda repressor-like DNA-binding domains"/>
    <property type="match status" value="1"/>
</dbReference>
<keyword evidence="3" id="KW-1185">Reference proteome</keyword>
<sequence length="293" mass="32404">MRDRFRVWCMNETTPAPLAYVLGSELRNARIESGLTLRKLARILDVSHSVVVRWERGERVPSTESIAAVCAVLGINGRSRERLMKLTREAAAEPPNRVSVGKIGAADQMAALLEFERNASAITNVSPSIVPGLLQTADYARAIMKTGLPTAEIDKRVAMRIGRRDVITRHRSPVAYSAFLLETALRQPIGDGEVLQDQLRFLLEMSERKNVVLRVIPLSAGWTPAHAGQFILLEFGKASPVVHLEHHRSSAFLRDETDVQAFVSARDDIERVAMSPEDSAGFITDVVAEKETT</sequence>
<dbReference type="SUPFAM" id="SSF47413">
    <property type="entry name" value="lambda repressor-like DNA-binding domains"/>
    <property type="match status" value="1"/>
</dbReference>
<feature type="domain" description="HTH cro/C1-type" evidence="1">
    <location>
        <begin position="26"/>
        <end position="80"/>
    </location>
</feature>
<dbReference type="Pfam" id="PF19054">
    <property type="entry name" value="DUF5753"/>
    <property type="match status" value="1"/>
</dbReference>
<name>A0ABN3V8V9_9PSEU</name>
<evidence type="ECO:0000259" key="1">
    <source>
        <dbReference type="PROSITE" id="PS50943"/>
    </source>
</evidence>
<protein>
    <submittedName>
        <fullName evidence="2">Helix-turn-helix transcriptional regulator</fullName>
    </submittedName>
</protein>